<dbReference type="GO" id="GO:0046872">
    <property type="term" value="F:metal ion binding"/>
    <property type="evidence" value="ECO:0007669"/>
    <property type="project" value="UniProtKB-UniRule"/>
</dbReference>
<evidence type="ECO:0000256" key="5">
    <source>
        <dbReference type="ARBA" id="ARBA00022801"/>
    </source>
</evidence>
<dbReference type="Proteomes" id="UP000604825">
    <property type="component" value="Unassembled WGS sequence"/>
</dbReference>
<evidence type="ECO:0000256" key="2">
    <source>
        <dbReference type="ARBA" id="ARBA00005858"/>
    </source>
</evidence>
<evidence type="ECO:0000256" key="7">
    <source>
        <dbReference type="ARBA" id="ARBA00023242"/>
    </source>
</evidence>
<feature type="compositionally biased region" description="Basic and acidic residues" evidence="10">
    <location>
        <begin position="479"/>
        <end position="490"/>
    </location>
</feature>
<evidence type="ECO:0000256" key="9">
    <source>
        <dbReference type="PIRSR" id="PIRSR037125-1"/>
    </source>
</evidence>
<keyword evidence="3" id="KW-0540">Nuclease</keyword>
<keyword evidence="6 8" id="KW-0862">Zinc</keyword>
<feature type="domain" description="Ribonuclease PIN" evidence="12">
    <location>
        <begin position="59"/>
        <end position="87"/>
    </location>
</feature>
<protein>
    <submittedName>
        <fullName evidence="13">Uncharacterized protein</fullName>
    </submittedName>
</protein>
<feature type="binding site" evidence="9">
    <location>
        <position position="393"/>
    </location>
    <ligand>
        <name>Zn(2+)</name>
        <dbReference type="ChEBI" id="CHEBI:29105"/>
    </ligand>
</feature>
<dbReference type="InterPro" id="IPR039907">
    <property type="entry name" value="NOB1"/>
</dbReference>
<reference evidence="13" key="1">
    <citation type="submission" date="2020-10" db="EMBL/GenBank/DDBJ databases">
        <authorList>
            <person name="Han B."/>
            <person name="Lu T."/>
            <person name="Zhao Q."/>
            <person name="Huang X."/>
            <person name="Zhao Y."/>
        </authorList>
    </citation>
    <scope>NUCLEOTIDE SEQUENCE</scope>
</reference>
<evidence type="ECO:0000256" key="4">
    <source>
        <dbReference type="ARBA" id="ARBA00022723"/>
    </source>
</evidence>
<dbReference type="AlphaFoldDB" id="A0A811SGT5"/>
<evidence type="ECO:0000259" key="12">
    <source>
        <dbReference type="Pfam" id="PF17146"/>
    </source>
</evidence>
<dbReference type="InterPro" id="IPR017117">
    <property type="entry name" value="Nob1_euk"/>
</dbReference>
<evidence type="ECO:0000313" key="14">
    <source>
        <dbReference type="Proteomes" id="UP000604825"/>
    </source>
</evidence>
<feature type="region of interest" description="Disordered" evidence="10">
    <location>
        <begin position="164"/>
        <end position="189"/>
    </location>
</feature>
<dbReference type="PANTHER" id="PTHR12814:SF2">
    <property type="entry name" value="RNA-BINDING PROTEIN NOB1"/>
    <property type="match status" value="1"/>
</dbReference>
<comment type="caution">
    <text evidence="13">The sequence shown here is derived from an EMBL/GenBank/DDBJ whole genome shotgun (WGS) entry which is preliminary data.</text>
</comment>
<evidence type="ECO:0000313" key="13">
    <source>
        <dbReference type="EMBL" id="CAD6340862.1"/>
    </source>
</evidence>
<dbReference type="Pfam" id="PF08772">
    <property type="entry name" value="Zn_ribbon_NOB1"/>
    <property type="match status" value="1"/>
</dbReference>
<feature type="compositionally biased region" description="Basic residues" evidence="10">
    <location>
        <begin position="38"/>
        <end position="51"/>
    </location>
</feature>
<evidence type="ECO:0000256" key="10">
    <source>
        <dbReference type="SAM" id="MobiDB-lite"/>
    </source>
</evidence>
<dbReference type="OrthoDB" id="446759at2759"/>
<feature type="region of interest" description="Disordered" evidence="10">
    <location>
        <begin position="307"/>
        <end position="329"/>
    </location>
</feature>
<evidence type="ECO:0000256" key="1">
    <source>
        <dbReference type="ARBA" id="ARBA00004123"/>
    </source>
</evidence>
<feature type="compositionally biased region" description="Basic and acidic residues" evidence="10">
    <location>
        <begin position="172"/>
        <end position="182"/>
    </location>
</feature>
<dbReference type="InterPro" id="IPR014881">
    <property type="entry name" value="NOB1_Zn-bd"/>
</dbReference>
<dbReference type="Gene3D" id="6.20.210.10">
    <property type="entry name" value="Nin one binding (NOB1), Zn-ribbon-like"/>
    <property type="match status" value="1"/>
</dbReference>
<feature type="region of interest" description="Disordered" evidence="10">
    <location>
        <begin position="1"/>
        <end position="51"/>
    </location>
</feature>
<dbReference type="GO" id="GO:0030490">
    <property type="term" value="P:maturation of SSU-rRNA"/>
    <property type="evidence" value="ECO:0007669"/>
    <property type="project" value="TreeGrafter"/>
</dbReference>
<feature type="region of interest" description="Disordered" evidence="10">
    <location>
        <begin position="218"/>
        <end position="271"/>
    </location>
</feature>
<keyword evidence="14" id="KW-1185">Reference proteome</keyword>
<dbReference type="SUPFAM" id="SSF144206">
    <property type="entry name" value="NOB1 zinc finger-like"/>
    <property type="match status" value="1"/>
</dbReference>
<dbReference type="InterPro" id="IPR036283">
    <property type="entry name" value="NOB1_Zf-like_sf"/>
</dbReference>
<evidence type="ECO:0000256" key="6">
    <source>
        <dbReference type="ARBA" id="ARBA00022833"/>
    </source>
</evidence>
<dbReference type="EMBL" id="CAJGYO010000083">
    <property type="protein sequence ID" value="CAD6340862.1"/>
    <property type="molecule type" value="Genomic_DNA"/>
</dbReference>
<gene>
    <name evidence="13" type="ORF">NCGR_LOCUS64960</name>
</gene>
<organism evidence="13 14">
    <name type="scientific">Miscanthus lutarioriparius</name>
    <dbReference type="NCBI Taxonomy" id="422564"/>
    <lineage>
        <taxon>Eukaryota</taxon>
        <taxon>Viridiplantae</taxon>
        <taxon>Streptophyta</taxon>
        <taxon>Embryophyta</taxon>
        <taxon>Tracheophyta</taxon>
        <taxon>Spermatophyta</taxon>
        <taxon>Magnoliopsida</taxon>
        <taxon>Liliopsida</taxon>
        <taxon>Poales</taxon>
        <taxon>Poaceae</taxon>
        <taxon>PACMAD clade</taxon>
        <taxon>Panicoideae</taxon>
        <taxon>Andropogonodae</taxon>
        <taxon>Andropogoneae</taxon>
        <taxon>Saccharinae</taxon>
        <taxon>Miscanthus</taxon>
    </lineage>
</organism>
<dbReference type="GO" id="GO:0004521">
    <property type="term" value="F:RNA endonuclease activity"/>
    <property type="evidence" value="ECO:0007669"/>
    <property type="project" value="UniProtKB-UniRule"/>
</dbReference>
<dbReference type="GO" id="GO:0030688">
    <property type="term" value="C:preribosome, small subunit precursor"/>
    <property type="evidence" value="ECO:0007669"/>
    <property type="project" value="TreeGrafter"/>
</dbReference>
<keyword evidence="4 8" id="KW-0479">Metal-binding</keyword>
<comment type="subcellular location">
    <subcellularLocation>
        <location evidence="1">Nucleus</location>
    </subcellularLocation>
</comment>
<keyword evidence="7 8" id="KW-0539">Nucleus</keyword>
<comment type="similarity">
    <text evidence="2 8">Belongs to the NOB1 family.</text>
</comment>
<proteinExistence type="inferred from homology"/>
<dbReference type="PANTHER" id="PTHR12814">
    <property type="entry name" value="RNA-BINDING PROTEIN NOB1"/>
    <property type="match status" value="1"/>
</dbReference>
<feature type="compositionally biased region" description="Low complexity" evidence="10">
    <location>
        <begin position="1"/>
        <end position="35"/>
    </location>
</feature>
<dbReference type="GO" id="GO:0016787">
    <property type="term" value="F:hydrolase activity"/>
    <property type="evidence" value="ECO:0007669"/>
    <property type="project" value="UniProtKB-KW"/>
</dbReference>
<dbReference type="InterPro" id="IPR033411">
    <property type="entry name" value="Ribonuclease_PIN"/>
</dbReference>
<dbReference type="GO" id="GO:0005634">
    <property type="term" value="C:nucleus"/>
    <property type="evidence" value="ECO:0007669"/>
    <property type="project" value="UniProtKB-SubCell"/>
</dbReference>
<dbReference type="Pfam" id="PF17146">
    <property type="entry name" value="PIN_6"/>
    <property type="match status" value="1"/>
</dbReference>
<name>A0A811SGT5_9POAL</name>
<feature type="domain" description="Nin one binding (NOB1) Zn-ribbon-like" evidence="11">
    <location>
        <begin position="368"/>
        <end position="395"/>
    </location>
</feature>
<dbReference type="Gene3D" id="3.40.50.1010">
    <property type="entry name" value="5'-nuclease"/>
    <property type="match status" value="1"/>
</dbReference>
<accession>A0A811SGT5</accession>
<feature type="binding site" evidence="9">
    <location>
        <position position="378"/>
    </location>
    <ligand>
        <name>Zn(2+)</name>
        <dbReference type="ChEBI" id="CHEBI:29105"/>
    </ligand>
</feature>
<feature type="compositionally biased region" description="Polar residues" evidence="10">
    <location>
        <begin position="220"/>
        <end position="230"/>
    </location>
</feature>
<feature type="compositionally biased region" description="Basic and acidic residues" evidence="10">
    <location>
        <begin position="307"/>
        <end position="322"/>
    </location>
</feature>
<evidence type="ECO:0000259" key="11">
    <source>
        <dbReference type="Pfam" id="PF08772"/>
    </source>
</evidence>
<keyword evidence="5" id="KW-0378">Hydrolase</keyword>
<sequence>MEAWPPLAPAAAAAATPTAAASDDAAAAPAGAGAWEQRRRRSGRPWRRSRRRRRYCDDHITKFARETGDIQTLSDVDIKIIALAYMLEAEIHGTSHLREHPPPLREVNVRKLSEAPLPGWGSNVPNLKEWEELDQMSEAGGDINSRILPLKDIENQDIPMSKSNSVCEAQEDTEHRPSEKDAPVAWEEDENNVGWMPAVSRSTHRRYLRRKARRDALKESGQSFETSSVAPSIDDDKVLSENSGLEHGLTSSDGLSSVPEKISASSDGFDEHQAENDTEIAGEHLHSDQLAYGDDTDACTKELDNLDIKGEDEGGDDAHSIDDESSEQSWTLRSLSESTVACVTSDYAMQNVILQIGLRLIAPGGMQIRQMHRWVLRCHACYKVTQEVGKIFCPEVWQWWDLTEVFLPMPQGGRDAITKNPILREDQLPQKVLHPKSKKSSKEDDFLGVDDIFSHSGDKKAQQKPPVRKALAMFSGKRNPNDNHFSRKKH</sequence>
<evidence type="ECO:0000256" key="3">
    <source>
        <dbReference type="ARBA" id="ARBA00022722"/>
    </source>
</evidence>
<dbReference type="PIRSF" id="PIRSF037125">
    <property type="entry name" value="D-site_20S_pre-rRNA_nuclease"/>
    <property type="match status" value="1"/>
</dbReference>
<evidence type="ECO:0000256" key="8">
    <source>
        <dbReference type="PIRNR" id="PIRNR037125"/>
    </source>
</evidence>
<feature type="binding site" evidence="9">
    <location>
        <position position="381"/>
    </location>
    <ligand>
        <name>Zn(2+)</name>
        <dbReference type="ChEBI" id="CHEBI:29105"/>
    </ligand>
</feature>
<feature type="region of interest" description="Disordered" evidence="10">
    <location>
        <begin position="453"/>
        <end position="490"/>
    </location>
</feature>